<dbReference type="GO" id="GO:0016757">
    <property type="term" value="F:glycosyltransferase activity"/>
    <property type="evidence" value="ECO:0007669"/>
    <property type="project" value="UniProtKB-KW"/>
</dbReference>
<dbReference type="InterPro" id="IPR029057">
    <property type="entry name" value="PRTase-like"/>
</dbReference>
<dbReference type="Gene3D" id="3.40.50.2020">
    <property type="match status" value="1"/>
</dbReference>
<feature type="region of interest" description="Disordered" evidence="2">
    <location>
        <begin position="73"/>
        <end position="98"/>
    </location>
</feature>
<proteinExistence type="inferred from homology"/>
<dbReference type="Pfam" id="PF00156">
    <property type="entry name" value="Pribosyltran"/>
    <property type="match status" value="1"/>
</dbReference>
<dbReference type="InterPro" id="IPR000836">
    <property type="entry name" value="PRTase_dom"/>
</dbReference>
<reference evidence="4 5" key="1">
    <citation type="submission" date="2023-08" db="EMBL/GenBank/DDBJ databases">
        <title>Alcaligenaceae gen. nov., a novel taxon isolated from the sludge of Yixing Pesticide Factory.</title>
        <authorList>
            <person name="Ruan L."/>
        </authorList>
    </citation>
    <scope>NUCLEOTIDE SEQUENCE [LARGE SCALE GENOMIC DNA]</scope>
    <source>
        <strain evidence="4 5">LG-2</strain>
    </source>
</reference>
<name>A0ABU1D859_9BURK</name>
<organism evidence="4 5">
    <name type="scientific">Yanghanlia caeni</name>
    <dbReference type="NCBI Taxonomy" id="3064283"/>
    <lineage>
        <taxon>Bacteria</taxon>
        <taxon>Pseudomonadati</taxon>
        <taxon>Pseudomonadota</taxon>
        <taxon>Betaproteobacteria</taxon>
        <taxon>Burkholderiales</taxon>
        <taxon>Alcaligenaceae</taxon>
        <taxon>Yanghanlia</taxon>
    </lineage>
</organism>
<keyword evidence="5" id="KW-1185">Reference proteome</keyword>
<keyword evidence="4" id="KW-0808">Transferase</keyword>
<dbReference type="Proteomes" id="UP001232156">
    <property type="component" value="Unassembled WGS sequence"/>
</dbReference>
<keyword evidence="4" id="KW-0328">Glycosyltransferase</keyword>
<dbReference type="CDD" id="cd06223">
    <property type="entry name" value="PRTases_typeI"/>
    <property type="match status" value="1"/>
</dbReference>
<dbReference type="RefSeq" id="WP_347287251.1">
    <property type="nucleotide sequence ID" value="NZ_JAUZQE010000025.1"/>
</dbReference>
<comment type="caution">
    <text evidence="4">The sequence shown here is derived from an EMBL/GenBank/DDBJ whole genome shotgun (WGS) entry which is preliminary data.</text>
</comment>
<accession>A0ABU1D859</accession>
<evidence type="ECO:0000256" key="1">
    <source>
        <dbReference type="ARBA" id="ARBA00008007"/>
    </source>
</evidence>
<dbReference type="InterPro" id="IPR051910">
    <property type="entry name" value="ComF/GntX_DNA_util-trans"/>
</dbReference>
<evidence type="ECO:0000313" key="4">
    <source>
        <dbReference type="EMBL" id="MDR4126442.1"/>
    </source>
</evidence>
<dbReference type="SUPFAM" id="SSF53271">
    <property type="entry name" value="PRTase-like"/>
    <property type="match status" value="1"/>
</dbReference>
<evidence type="ECO:0000256" key="2">
    <source>
        <dbReference type="SAM" id="MobiDB-lite"/>
    </source>
</evidence>
<feature type="domain" description="Phosphoribosyltransferase" evidence="3">
    <location>
        <begin position="290"/>
        <end position="333"/>
    </location>
</feature>
<dbReference type="EMBL" id="JAUZQE010000025">
    <property type="protein sequence ID" value="MDR4126442.1"/>
    <property type="molecule type" value="Genomic_DNA"/>
</dbReference>
<evidence type="ECO:0000313" key="5">
    <source>
        <dbReference type="Proteomes" id="UP001232156"/>
    </source>
</evidence>
<dbReference type="PANTHER" id="PTHR47505">
    <property type="entry name" value="DNA UTILIZATION PROTEIN YHGH"/>
    <property type="match status" value="1"/>
</dbReference>
<comment type="similarity">
    <text evidence="1">Belongs to the ComF/GntX family.</text>
</comment>
<protein>
    <submittedName>
        <fullName evidence="4">Phosphoribosyltransferase family protein</fullName>
    </submittedName>
</protein>
<evidence type="ECO:0000259" key="3">
    <source>
        <dbReference type="Pfam" id="PF00156"/>
    </source>
</evidence>
<gene>
    <name evidence="4" type="ORF">Q8947_10675</name>
</gene>
<sequence>MAYMGMPCETGLRSLWRRARCVRDFLPVACVLCGERARGALCEVCRDAVCGSMTGQRRCERCDLRYEPGGPGAVRRRSTVDSGGHDAPSQQCDSESGVHEAPPHCPDCAALSPAFDRAVAAFDYDWPGELLVHRLKRERRFECAPVLAALMADRVRRDILCHEQVVRAVPECSLGASGGSGKAMGDATPVAQSKASATGGRAVASYTPPVPGAGRQQPVWVVPVPASRRALAVRGFNPAAEIGRDLALRLGLSWRPQVLRRVREGGFQKGLSRHERRAGVAGLYACAMPVAGRAMLVVDDVMTTGSTLHAVAGVLKAAGAARVWCAVAARTPLQRGECRTR</sequence>
<dbReference type="PANTHER" id="PTHR47505:SF1">
    <property type="entry name" value="DNA UTILIZATION PROTEIN YHGH"/>
    <property type="match status" value="1"/>
</dbReference>